<evidence type="ECO:0000256" key="2">
    <source>
        <dbReference type="ARBA" id="ARBA00011881"/>
    </source>
</evidence>
<name>A0A0P0GKE5_9BACE</name>
<dbReference type="PATRIC" id="fig|246787.4.peg.1315"/>
<evidence type="ECO:0000256" key="1">
    <source>
        <dbReference type="ARBA" id="ARBA00011076"/>
    </source>
</evidence>
<evidence type="ECO:0000313" key="8">
    <source>
        <dbReference type="Proteomes" id="UP000061809"/>
    </source>
</evidence>
<dbReference type="Gene3D" id="3.40.710.10">
    <property type="entry name" value="DD-peptidase/beta-lactamase superfamily"/>
    <property type="match status" value="1"/>
</dbReference>
<keyword evidence="6" id="KW-0007">Acetylation</keyword>
<accession>A0A0P0GKE5</accession>
<feature type="binding site" evidence="6">
    <location>
        <position position="164"/>
    </location>
    <ligand>
        <name>substrate</name>
    </ligand>
</feature>
<evidence type="ECO:0000313" key="7">
    <source>
        <dbReference type="EMBL" id="ALJ58538.1"/>
    </source>
</evidence>
<dbReference type="AlphaFoldDB" id="A0A0P0GKE5"/>
<dbReference type="FunFam" id="3.40.710.10:FF:000005">
    <property type="entry name" value="Glutaminase"/>
    <property type="match status" value="1"/>
</dbReference>
<dbReference type="Proteomes" id="UP000061809">
    <property type="component" value="Chromosome"/>
</dbReference>
<feature type="binding site" evidence="6">
    <location>
        <position position="113"/>
    </location>
    <ligand>
        <name>substrate</name>
    </ligand>
</feature>
<comment type="catalytic activity">
    <reaction evidence="5 6">
        <text>L-glutamine + H2O = L-glutamate + NH4(+)</text>
        <dbReference type="Rhea" id="RHEA:15889"/>
        <dbReference type="ChEBI" id="CHEBI:15377"/>
        <dbReference type="ChEBI" id="CHEBI:28938"/>
        <dbReference type="ChEBI" id="CHEBI:29985"/>
        <dbReference type="ChEBI" id="CHEBI:58359"/>
        <dbReference type="EC" id="3.5.1.2"/>
    </reaction>
</comment>
<gene>
    <name evidence="6 7" type="primary">glsA</name>
    <name evidence="7" type="ORF">BcellWH2_01277</name>
</gene>
<comment type="subunit">
    <text evidence="2 6">Homotetramer.</text>
</comment>
<protein>
    <recommendedName>
        <fullName evidence="3 6">Glutaminase</fullName>
        <ecNumber evidence="3 6">3.5.1.2</ecNumber>
    </recommendedName>
</protein>
<dbReference type="KEGG" id="bcel:BcellWH2_01277"/>
<feature type="binding site" evidence="6">
    <location>
        <position position="240"/>
    </location>
    <ligand>
        <name>substrate</name>
    </ligand>
</feature>
<dbReference type="RefSeq" id="WP_029428327.1">
    <property type="nucleotide sequence ID" value="NZ_CP012801.1"/>
</dbReference>
<dbReference type="GeneID" id="66307297"/>
<reference evidence="7 8" key="1">
    <citation type="journal article" date="2015" name="Science">
        <title>Genetic determinants of in vivo fitness and diet responsiveness in multiple human gut Bacteroides.</title>
        <authorList>
            <person name="Wu M."/>
            <person name="McNulty N.P."/>
            <person name="Rodionov D.A."/>
            <person name="Khoroshkin M.S."/>
            <person name="Griffin N.W."/>
            <person name="Cheng J."/>
            <person name="Latreille P."/>
            <person name="Kerstetter R.A."/>
            <person name="Terrapon N."/>
            <person name="Henrissat B."/>
            <person name="Osterman A.L."/>
            <person name="Gordon J.I."/>
        </authorList>
    </citation>
    <scope>NUCLEOTIDE SEQUENCE [LARGE SCALE GENOMIC DNA]</scope>
    <source>
        <strain evidence="7 8">WH2</strain>
    </source>
</reference>
<dbReference type="PANTHER" id="PTHR12544">
    <property type="entry name" value="GLUTAMINASE"/>
    <property type="match status" value="1"/>
</dbReference>
<proteinExistence type="inferred from homology"/>
<sequence length="304" mass="34141">MEYSRILKEIYEEIQPYAQEGKPASYIPELLKVNPDRYGICLRTIEGKEYAQGDSDERFAVQSISKVFSLAMSFGRIGNELWKRIGVEPSGNAFNSIFQLEMEKGIPRNPLINAGALVMADVLLSVLEYPEREYLSFVRKLCGNDTIQYNESMAASEREYGYLNAAITNMLKYHGNIENDIERVLRFYFRQCSISMNCRELAHSFLPFADHTRPFSFDGIELTTSQVKRINAIMQTCGFYDEAGEFSYLVGLPGKSGVGGGIAAVCPRKYAVAVWSPRLNSKGNSVMGMKALELLTTKTAVSIF</sequence>
<dbReference type="Pfam" id="PF04960">
    <property type="entry name" value="Glutaminase"/>
    <property type="match status" value="1"/>
</dbReference>
<comment type="similarity">
    <text evidence="1 6">Belongs to the glutaminase family.</text>
</comment>
<dbReference type="GO" id="GO:0004359">
    <property type="term" value="F:glutaminase activity"/>
    <property type="evidence" value="ECO:0007669"/>
    <property type="project" value="UniProtKB-UniRule"/>
</dbReference>
<feature type="binding site" evidence="6">
    <location>
        <position position="258"/>
    </location>
    <ligand>
        <name>substrate</name>
    </ligand>
</feature>
<organism evidence="7 8">
    <name type="scientific">Bacteroides cellulosilyticus</name>
    <dbReference type="NCBI Taxonomy" id="246787"/>
    <lineage>
        <taxon>Bacteria</taxon>
        <taxon>Pseudomonadati</taxon>
        <taxon>Bacteroidota</taxon>
        <taxon>Bacteroidia</taxon>
        <taxon>Bacteroidales</taxon>
        <taxon>Bacteroidaceae</taxon>
        <taxon>Bacteroides</taxon>
    </lineage>
</organism>
<dbReference type="NCBIfam" id="TIGR03814">
    <property type="entry name" value="Gln_ase"/>
    <property type="match status" value="1"/>
</dbReference>
<dbReference type="NCBIfam" id="NF002133">
    <property type="entry name" value="PRK00971.1-2"/>
    <property type="match status" value="1"/>
</dbReference>
<dbReference type="PANTHER" id="PTHR12544:SF29">
    <property type="entry name" value="GLUTAMINASE"/>
    <property type="match status" value="1"/>
</dbReference>
<feature type="binding site" evidence="6">
    <location>
        <position position="63"/>
    </location>
    <ligand>
        <name>substrate</name>
    </ligand>
</feature>
<evidence type="ECO:0000256" key="5">
    <source>
        <dbReference type="ARBA" id="ARBA00049534"/>
    </source>
</evidence>
<dbReference type="HAMAP" id="MF_00313">
    <property type="entry name" value="Glutaminase"/>
    <property type="match status" value="1"/>
</dbReference>
<evidence type="ECO:0000256" key="3">
    <source>
        <dbReference type="ARBA" id="ARBA00012918"/>
    </source>
</evidence>
<dbReference type="GO" id="GO:0006537">
    <property type="term" value="P:glutamate biosynthetic process"/>
    <property type="evidence" value="ECO:0007669"/>
    <property type="project" value="TreeGrafter"/>
</dbReference>
<dbReference type="InterPro" id="IPR015868">
    <property type="entry name" value="Glutaminase"/>
</dbReference>
<evidence type="ECO:0000256" key="4">
    <source>
        <dbReference type="ARBA" id="ARBA00022801"/>
    </source>
</evidence>
<feature type="binding site" evidence="6">
    <location>
        <position position="188"/>
    </location>
    <ligand>
        <name>substrate</name>
    </ligand>
</feature>
<evidence type="ECO:0000256" key="6">
    <source>
        <dbReference type="HAMAP-Rule" id="MF_00313"/>
    </source>
</evidence>
<dbReference type="SUPFAM" id="SSF56601">
    <property type="entry name" value="beta-lactamase/transpeptidase-like"/>
    <property type="match status" value="1"/>
</dbReference>
<dbReference type="GO" id="GO:0006543">
    <property type="term" value="P:L-glutamine catabolic process"/>
    <property type="evidence" value="ECO:0007669"/>
    <property type="project" value="TreeGrafter"/>
</dbReference>
<feature type="binding site" evidence="6">
    <location>
        <position position="157"/>
    </location>
    <ligand>
        <name>substrate</name>
    </ligand>
</feature>
<keyword evidence="4 6" id="KW-0378">Hydrolase</keyword>
<dbReference type="InterPro" id="IPR012338">
    <property type="entry name" value="Beta-lactam/transpept-like"/>
</dbReference>
<dbReference type="EMBL" id="CP012801">
    <property type="protein sequence ID" value="ALJ58538.1"/>
    <property type="molecule type" value="Genomic_DNA"/>
</dbReference>
<dbReference type="EC" id="3.5.1.2" evidence="3 6"/>